<dbReference type="AlphaFoldDB" id="A0A1J4N7Y4"/>
<gene>
    <name evidence="2" type="ORF">UG56_006170</name>
</gene>
<name>A0A1J4N7Y4_9ACTN</name>
<dbReference type="SUPFAM" id="SSF46785">
    <property type="entry name" value="Winged helix' DNA-binding domain"/>
    <property type="match status" value="1"/>
</dbReference>
<sequence length="187" mass="20683">MSHTGSGVNESSGGDDAVDAIVSQWTHERPDLDPSPIALFGRVHRIYLRYQSVLTQVFGRHDLNSASFDVLAALRRAGAPYRKAGRDLASGSLLSSAGVTFRLDRLEAAGLITRQRDADDRRVVYSQLTDKGLDLINRAIEDHLRAENALLHQLTKEERDELARLLSKLERSIIEADFDTDGDEVAS</sequence>
<proteinExistence type="predicted"/>
<dbReference type="SMART" id="SM00347">
    <property type="entry name" value="HTH_MARR"/>
    <property type="match status" value="1"/>
</dbReference>
<dbReference type="GO" id="GO:0006950">
    <property type="term" value="P:response to stress"/>
    <property type="evidence" value="ECO:0007669"/>
    <property type="project" value="TreeGrafter"/>
</dbReference>
<dbReference type="Proteomes" id="UP000033772">
    <property type="component" value="Unassembled WGS sequence"/>
</dbReference>
<dbReference type="InterPro" id="IPR039422">
    <property type="entry name" value="MarR/SlyA-like"/>
</dbReference>
<dbReference type="STRING" id="1844.UG56_006170"/>
<dbReference type="GO" id="GO:0003700">
    <property type="term" value="F:DNA-binding transcription factor activity"/>
    <property type="evidence" value="ECO:0007669"/>
    <property type="project" value="InterPro"/>
</dbReference>
<dbReference type="InterPro" id="IPR000835">
    <property type="entry name" value="HTH_MarR-typ"/>
</dbReference>
<dbReference type="PANTHER" id="PTHR33164:SF104">
    <property type="entry name" value="TRANSCRIPTIONAL REGULATORY PROTEIN"/>
    <property type="match status" value="1"/>
</dbReference>
<evidence type="ECO:0000313" key="3">
    <source>
        <dbReference type="Proteomes" id="UP000033772"/>
    </source>
</evidence>
<evidence type="ECO:0000313" key="2">
    <source>
        <dbReference type="EMBL" id="OIJ27598.1"/>
    </source>
</evidence>
<dbReference type="PRINTS" id="PR00598">
    <property type="entry name" value="HTHMARR"/>
</dbReference>
<dbReference type="InterPro" id="IPR036388">
    <property type="entry name" value="WH-like_DNA-bd_sf"/>
</dbReference>
<organism evidence="2 3">
    <name type="scientific">Nocardioides luteus</name>
    <dbReference type="NCBI Taxonomy" id="1844"/>
    <lineage>
        <taxon>Bacteria</taxon>
        <taxon>Bacillati</taxon>
        <taxon>Actinomycetota</taxon>
        <taxon>Actinomycetes</taxon>
        <taxon>Propionibacteriales</taxon>
        <taxon>Nocardioidaceae</taxon>
        <taxon>Nocardioides</taxon>
    </lineage>
</organism>
<dbReference type="EMBL" id="JZDQ02000007">
    <property type="protein sequence ID" value="OIJ27598.1"/>
    <property type="molecule type" value="Genomic_DNA"/>
</dbReference>
<accession>A0A1J4N7Y4</accession>
<dbReference type="OrthoDB" id="3237509at2"/>
<dbReference type="PANTHER" id="PTHR33164">
    <property type="entry name" value="TRANSCRIPTIONAL REGULATOR, MARR FAMILY"/>
    <property type="match status" value="1"/>
</dbReference>
<reference evidence="2" key="1">
    <citation type="submission" date="2016-10" db="EMBL/GenBank/DDBJ databases">
        <title>Draft Genome Sequence of Nocardioides luteus Strain BAFB, an Alkane-Degrading Bacterium Isolated from JP-7 Polluted Soil.</title>
        <authorList>
            <person name="Brown L."/>
            <person name="Ruiz O.N."/>
            <person name="Gunasekera T."/>
        </authorList>
    </citation>
    <scope>NUCLEOTIDE SEQUENCE [LARGE SCALE GENOMIC DNA]</scope>
    <source>
        <strain evidence="2">BAFB</strain>
    </source>
</reference>
<dbReference type="RefSeq" id="WP_045549766.1">
    <property type="nucleotide sequence ID" value="NZ_JZDQ02000007.1"/>
</dbReference>
<comment type="caution">
    <text evidence="2">The sequence shown here is derived from an EMBL/GenBank/DDBJ whole genome shotgun (WGS) entry which is preliminary data.</text>
</comment>
<dbReference type="Gene3D" id="1.10.10.10">
    <property type="entry name" value="Winged helix-like DNA-binding domain superfamily/Winged helix DNA-binding domain"/>
    <property type="match status" value="1"/>
</dbReference>
<keyword evidence="3" id="KW-1185">Reference proteome</keyword>
<dbReference type="PROSITE" id="PS50995">
    <property type="entry name" value="HTH_MARR_2"/>
    <property type="match status" value="1"/>
</dbReference>
<feature type="domain" description="HTH marR-type" evidence="1">
    <location>
        <begin position="36"/>
        <end position="171"/>
    </location>
</feature>
<dbReference type="Pfam" id="PF01047">
    <property type="entry name" value="MarR"/>
    <property type="match status" value="1"/>
</dbReference>
<evidence type="ECO:0000259" key="1">
    <source>
        <dbReference type="PROSITE" id="PS50995"/>
    </source>
</evidence>
<protein>
    <recommendedName>
        <fullName evidence="1">HTH marR-type domain-containing protein</fullName>
    </recommendedName>
</protein>
<dbReference type="InterPro" id="IPR036390">
    <property type="entry name" value="WH_DNA-bd_sf"/>
</dbReference>